<accession>A0A0E9V085</accession>
<sequence length="38" mass="4771">MRTSTFWYRSRPVQVHVYRYIWVRICAGMYRYSTVCCM</sequence>
<dbReference type="EMBL" id="GBXM01037125">
    <property type="protein sequence ID" value="JAH71452.1"/>
    <property type="molecule type" value="Transcribed_RNA"/>
</dbReference>
<proteinExistence type="predicted"/>
<evidence type="ECO:0000313" key="1">
    <source>
        <dbReference type="EMBL" id="JAH71452.1"/>
    </source>
</evidence>
<reference evidence="1" key="1">
    <citation type="submission" date="2014-11" db="EMBL/GenBank/DDBJ databases">
        <authorList>
            <person name="Amaro Gonzalez C."/>
        </authorList>
    </citation>
    <scope>NUCLEOTIDE SEQUENCE</scope>
</reference>
<name>A0A0E9V085_ANGAN</name>
<dbReference type="AlphaFoldDB" id="A0A0E9V085"/>
<organism evidence="1">
    <name type="scientific">Anguilla anguilla</name>
    <name type="common">European freshwater eel</name>
    <name type="synonym">Muraena anguilla</name>
    <dbReference type="NCBI Taxonomy" id="7936"/>
    <lineage>
        <taxon>Eukaryota</taxon>
        <taxon>Metazoa</taxon>
        <taxon>Chordata</taxon>
        <taxon>Craniata</taxon>
        <taxon>Vertebrata</taxon>
        <taxon>Euteleostomi</taxon>
        <taxon>Actinopterygii</taxon>
        <taxon>Neopterygii</taxon>
        <taxon>Teleostei</taxon>
        <taxon>Anguilliformes</taxon>
        <taxon>Anguillidae</taxon>
        <taxon>Anguilla</taxon>
    </lineage>
</organism>
<reference evidence="1" key="2">
    <citation type="journal article" date="2015" name="Fish Shellfish Immunol.">
        <title>Early steps in the European eel (Anguilla anguilla)-Vibrio vulnificus interaction in the gills: Role of the RtxA13 toxin.</title>
        <authorList>
            <person name="Callol A."/>
            <person name="Pajuelo D."/>
            <person name="Ebbesson L."/>
            <person name="Teles M."/>
            <person name="MacKenzie S."/>
            <person name="Amaro C."/>
        </authorList>
    </citation>
    <scope>NUCLEOTIDE SEQUENCE</scope>
</reference>
<protein>
    <submittedName>
        <fullName evidence="1">Uncharacterized protein</fullName>
    </submittedName>
</protein>